<keyword evidence="5" id="KW-1185">Reference proteome</keyword>
<dbReference type="PANTHER" id="PTHR47642">
    <property type="entry name" value="ATP-DEPENDENT DNA HELICASE"/>
    <property type="match status" value="1"/>
</dbReference>
<dbReference type="InterPro" id="IPR049163">
    <property type="entry name" value="Pif1-like_2B_dom"/>
</dbReference>
<feature type="non-terminal residue" evidence="4">
    <location>
        <position position="343"/>
    </location>
</feature>
<comment type="similarity">
    <text evidence="1">Belongs to the helicase family.</text>
</comment>
<dbReference type="InterPro" id="IPR010285">
    <property type="entry name" value="DNA_helicase_pif1-like_DEAD"/>
</dbReference>
<dbReference type="GO" id="GO:0016887">
    <property type="term" value="F:ATP hydrolysis activity"/>
    <property type="evidence" value="ECO:0007669"/>
    <property type="project" value="RHEA"/>
</dbReference>
<comment type="cofactor">
    <cofactor evidence="1">
        <name>Mg(2+)</name>
        <dbReference type="ChEBI" id="CHEBI:18420"/>
    </cofactor>
</comment>
<evidence type="ECO:0000313" key="5">
    <source>
        <dbReference type="Proteomes" id="UP000268093"/>
    </source>
</evidence>
<keyword evidence="1" id="KW-0233">DNA recombination</keyword>
<dbReference type="EC" id="5.6.2.3" evidence="1"/>
<comment type="catalytic activity">
    <reaction evidence="1">
        <text>ATP + H2O = ADP + phosphate + H(+)</text>
        <dbReference type="Rhea" id="RHEA:13065"/>
        <dbReference type="ChEBI" id="CHEBI:15377"/>
        <dbReference type="ChEBI" id="CHEBI:15378"/>
        <dbReference type="ChEBI" id="CHEBI:30616"/>
        <dbReference type="ChEBI" id="CHEBI:43474"/>
        <dbReference type="ChEBI" id="CHEBI:456216"/>
        <dbReference type="EC" id="5.6.2.3"/>
    </reaction>
</comment>
<protein>
    <recommendedName>
        <fullName evidence="1">ATP-dependent DNA helicase</fullName>
        <ecNumber evidence="1">5.6.2.3</ecNumber>
    </recommendedName>
</protein>
<keyword evidence="1" id="KW-0227">DNA damage</keyword>
<dbReference type="GO" id="GO:0006281">
    <property type="term" value="P:DNA repair"/>
    <property type="evidence" value="ECO:0007669"/>
    <property type="project" value="UniProtKB-KW"/>
</dbReference>
<dbReference type="GO" id="GO:0006310">
    <property type="term" value="P:DNA recombination"/>
    <property type="evidence" value="ECO:0007669"/>
    <property type="project" value="UniProtKB-KW"/>
</dbReference>
<dbReference type="EMBL" id="RBNI01026944">
    <property type="protein sequence ID" value="RUO95675.1"/>
    <property type="molecule type" value="Genomic_DNA"/>
</dbReference>
<dbReference type="InterPro" id="IPR051055">
    <property type="entry name" value="PIF1_helicase"/>
</dbReference>
<dbReference type="Pfam" id="PF05970">
    <property type="entry name" value="PIF1"/>
    <property type="match status" value="1"/>
</dbReference>
<sequence length="343" mass="38201">KIGVTATTGPAAVQINGQTLHSWAGIGLGEGTNEKLIANVMSSQDSSNRWKNADYLIIDEVSMLTATLLDKLDDVGKHIRNNHDVVFGGIKIIMCGDFFQLPPVFKPTCPNCGVVCANQNVNSTNLIRCSDIECDSIFNPQLNNKYAFESNTWHDLNFVIVNLTEVFRQNGDNHFINILKSIRIGIKTEYIINKMENCVGKTFPDDGIKAYDSCNSIRDKNHINRLYDLQAQDLLSLKLGAQVMLLYNLNVPGGLVNGLLGIIVGFDGLITSDTINVNDTNIPLPIVEFMGGQRADPRVLEFAKTYTEILDNKFSTITTTAQQPRIFLKRTDYKPYIRTSDYI</sequence>
<keyword evidence="1" id="KW-0378">Hydrolase</keyword>
<gene>
    <name evidence="4" type="ORF">BC936DRAFT_143460</name>
</gene>
<feature type="domain" description="DNA helicase Pif1-like DEAD-box helicase" evidence="2">
    <location>
        <begin position="4"/>
        <end position="106"/>
    </location>
</feature>
<evidence type="ECO:0000259" key="3">
    <source>
        <dbReference type="Pfam" id="PF21530"/>
    </source>
</evidence>
<dbReference type="InterPro" id="IPR027417">
    <property type="entry name" value="P-loop_NTPase"/>
</dbReference>
<dbReference type="GO" id="GO:0005524">
    <property type="term" value="F:ATP binding"/>
    <property type="evidence" value="ECO:0007669"/>
    <property type="project" value="UniProtKB-KW"/>
</dbReference>
<dbReference type="Pfam" id="PF21530">
    <property type="entry name" value="Pif1_2B_dom"/>
    <property type="match status" value="1"/>
</dbReference>
<feature type="domain" description="DNA helicase Pif1-like 2B" evidence="3">
    <location>
        <begin position="232"/>
        <end position="266"/>
    </location>
</feature>
<keyword evidence="1" id="KW-0234">DNA repair</keyword>
<dbReference type="Proteomes" id="UP000268093">
    <property type="component" value="Unassembled WGS sequence"/>
</dbReference>
<dbReference type="AlphaFoldDB" id="A0A432ZZB7"/>
<name>A0A432ZZB7_9FUNG</name>
<dbReference type="GO" id="GO:0043139">
    <property type="term" value="F:5'-3' DNA helicase activity"/>
    <property type="evidence" value="ECO:0007669"/>
    <property type="project" value="UniProtKB-EC"/>
</dbReference>
<dbReference type="SUPFAM" id="SSF52540">
    <property type="entry name" value="P-loop containing nucleoside triphosphate hydrolases"/>
    <property type="match status" value="2"/>
</dbReference>
<comment type="caution">
    <text evidence="4">The sequence shown here is derived from an EMBL/GenBank/DDBJ whole genome shotgun (WGS) entry which is preliminary data.</text>
</comment>
<evidence type="ECO:0000256" key="1">
    <source>
        <dbReference type="RuleBase" id="RU363044"/>
    </source>
</evidence>
<dbReference type="OrthoDB" id="5578775at2759"/>
<organism evidence="4 5">
    <name type="scientific">Jimgerdemannia flammicorona</name>
    <dbReference type="NCBI Taxonomy" id="994334"/>
    <lineage>
        <taxon>Eukaryota</taxon>
        <taxon>Fungi</taxon>
        <taxon>Fungi incertae sedis</taxon>
        <taxon>Mucoromycota</taxon>
        <taxon>Mucoromycotina</taxon>
        <taxon>Endogonomycetes</taxon>
        <taxon>Endogonales</taxon>
        <taxon>Endogonaceae</taxon>
        <taxon>Jimgerdemannia</taxon>
    </lineage>
</organism>
<reference evidence="4 5" key="1">
    <citation type="journal article" date="2018" name="New Phytol.">
        <title>Phylogenomics of Endogonaceae and evolution of mycorrhizas within Mucoromycota.</title>
        <authorList>
            <person name="Chang Y."/>
            <person name="Desiro A."/>
            <person name="Na H."/>
            <person name="Sandor L."/>
            <person name="Lipzen A."/>
            <person name="Clum A."/>
            <person name="Barry K."/>
            <person name="Grigoriev I.V."/>
            <person name="Martin F.M."/>
            <person name="Stajich J.E."/>
            <person name="Smith M.E."/>
            <person name="Bonito G."/>
            <person name="Spatafora J.W."/>
        </authorList>
    </citation>
    <scope>NUCLEOTIDE SEQUENCE [LARGE SCALE GENOMIC DNA]</scope>
    <source>
        <strain evidence="4 5">GMNB39</strain>
    </source>
</reference>
<evidence type="ECO:0000313" key="4">
    <source>
        <dbReference type="EMBL" id="RUO95675.1"/>
    </source>
</evidence>
<proteinExistence type="inferred from homology"/>
<keyword evidence="1" id="KW-0547">Nucleotide-binding</keyword>
<dbReference type="GO" id="GO:0000723">
    <property type="term" value="P:telomere maintenance"/>
    <property type="evidence" value="ECO:0007669"/>
    <property type="project" value="InterPro"/>
</dbReference>
<dbReference type="Gene3D" id="3.40.50.300">
    <property type="entry name" value="P-loop containing nucleotide triphosphate hydrolases"/>
    <property type="match status" value="1"/>
</dbReference>
<accession>A0A432ZZB7</accession>
<keyword evidence="1" id="KW-0067">ATP-binding</keyword>
<feature type="non-terminal residue" evidence="4">
    <location>
        <position position="1"/>
    </location>
</feature>
<keyword evidence="1 4" id="KW-0347">Helicase</keyword>
<dbReference type="PANTHER" id="PTHR47642:SF7">
    <property type="entry name" value="ATP-DEPENDENT DNA HELICASE PIF1"/>
    <property type="match status" value="1"/>
</dbReference>
<evidence type="ECO:0000259" key="2">
    <source>
        <dbReference type="Pfam" id="PF05970"/>
    </source>
</evidence>